<comment type="similarity">
    <text evidence="2 7">Belongs to the DedA family.</text>
</comment>
<evidence type="ECO:0000256" key="2">
    <source>
        <dbReference type="ARBA" id="ARBA00010792"/>
    </source>
</evidence>
<evidence type="ECO:0000256" key="4">
    <source>
        <dbReference type="ARBA" id="ARBA00022692"/>
    </source>
</evidence>
<evidence type="ECO:0000256" key="1">
    <source>
        <dbReference type="ARBA" id="ARBA00004651"/>
    </source>
</evidence>
<evidence type="ECO:0000256" key="6">
    <source>
        <dbReference type="ARBA" id="ARBA00023136"/>
    </source>
</evidence>
<evidence type="ECO:0000259" key="9">
    <source>
        <dbReference type="Pfam" id="PF09335"/>
    </source>
</evidence>
<feature type="domain" description="VTT" evidence="9">
    <location>
        <begin position="33"/>
        <end position="153"/>
    </location>
</feature>
<gene>
    <name evidence="10" type="ORF">C8E87_8454</name>
</gene>
<keyword evidence="5 7" id="KW-1133">Transmembrane helix</keyword>
<feature type="transmembrane region" description="Helical" evidence="7">
    <location>
        <begin position="12"/>
        <end position="33"/>
    </location>
</feature>
<sequence>MELMHWIESLMTSPVVYLVVLVLALLDAFLPIVPAETVVIAAAVFAVSGIPSLPLIIVLAAVGAFIGDHIGYALGRLLRTRRRDGRLARLAGRVGPHLHRRGGALIIAGRFVPGGRTAVVTAGGATGYPLRRFSLFTGIAAVVWATYSGLVGYLGGAAFESNPALGLATGLGLALAITALSELGRRLWGRRRRDNVPVEPEDDTRVLVAAGAVRPSPARAPGWSTGRGSPSA</sequence>
<keyword evidence="6 7" id="KW-0472">Membrane</keyword>
<dbReference type="InterPro" id="IPR032816">
    <property type="entry name" value="VTT_dom"/>
</dbReference>
<dbReference type="Proteomes" id="UP000294901">
    <property type="component" value="Unassembled WGS sequence"/>
</dbReference>
<name>A0A4R6JB82_9ACTN</name>
<feature type="transmembrane region" description="Helical" evidence="7">
    <location>
        <begin position="164"/>
        <end position="183"/>
    </location>
</feature>
<dbReference type="AlphaFoldDB" id="A0A4R6JB82"/>
<comment type="caution">
    <text evidence="10">The sequence shown here is derived from an EMBL/GenBank/DDBJ whole genome shotgun (WGS) entry which is preliminary data.</text>
</comment>
<keyword evidence="4 7" id="KW-0812">Transmembrane</keyword>
<evidence type="ECO:0000313" key="10">
    <source>
        <dbReference type="EMBL" id="TDO32974.1"/>
    </source>
</evidence>
<evidence type="ECO:0000256" key="5">
    <source>
        <dbReference type="ARBA" id="ARBA00022989"/>
    </source>
</evidence>
<keyword evidence="3 7" id="KW-1003">Cell membrane</keyword>
<proteinExistence type="inferred from homology"/>
<evidence type="ECO:0000313" key="11">
    <source>
        <dbReference type="Proteomes" id="UP000294901"/>
    </source>
</evidence>
<evidence type="ECO:0000256" key="8">
    <source>
        <dbReference type="SAM" id="MobiDB-lite"/>
    </source>
</evidence>
<comment type="subcellular location">
    <subcellularLocation>
        <location evidence="1 7">Cell membrane</location>
        <topology evidence="1 7">Multi-pass membrane protein</topology>
    </subcellularLocation>
</comment>
<keyword evidence="11" id="KW-1185">Reference proteome</keyword>
<evidence type="ECO:0000256" key="3">
    <source>
        <dbReference type="ARBA" id="ARBA00022475"/>
    </source>
</evidence>
<accession>A0A4R6JB82</accession>
<dbReference type="PANTHER" id="PTHR30353:SF0">
    <property type="entry name" value="TRANSMEMBRANE PROTEIN"/>
    <property type="match status" value="1"/>
</dbReference>
<feature type="region of interest" description="Disordered" evidence="8">
    <location>
        <begin position="207"/>
        <end position="232"/>
    </location>
</feature>
<evidence type="ECO:0000256" key="7">
    <source>
        <dbReference type="RuleBase" id="RU367016"/>
    </source>
</evidence>
<dbReference type="Pfam" id="PF09335">
    <property type="entry name" value="VTT_dom"/>
    <property type="match status" value="1"/>
</dbReference>
<protein>
    <submittedName>
        <fullName evidence="10">Membrane protein DedA with SNARE-associated domain</fullName>
    </submittedName>
</protein>
<dbReference type="GO" id="GO:0005886">
    <property type="term" value="C:plasma membrane"/>
    <property type="evidence" value="ECO:0007669"/>
    <property type="project" value="UniProtKB-SubCell"/>
</dbReference>
<dbReference type="PANTHER" id="PTHR30353">
    <property type="entry name" value="INNER MEMBRANE PROTEIN DEDA-RELATED"/>
    <property type="match status" value="1"/>
</dbReference>
<dbReference type="InterPro" id="IPR032818">
    <property type="entry name" value="DedA-like"/>
</dbReference>
<reference evidence="10 11" key="1">
    <citation type="submission" date="2019-03" db="EMBL/GenBank/DDBJ databases">
        <title>Sequencing the genomes of 1000 actinobacteria strains.</title>
        <authorList>
            <person name="Klenk H.-P."/>
        </authorList>
    </citation>
    <scope>NUCLEOTIDE SEQUENCE [LARGE SCALE GENOMIC DNA]</scope>
    <source>
        <strain evidence="10 11">DSM 43805</strain>
    </source>
</reference>
<feature type="transmembrane region" description="Helical" evidence="7">
    <location>
        <begin position="39"/>
        <end position="66"/>
    </location>
</feature>
<dbReference type="EMBL" id="SNWR01000002">
    <property type="protein sequence ID" value="TDO32974.1"/>
    <property type="molecule type" value="Genomic_DNA"/>
</dbReference>
<feature type="transmembrane region" description="Helical" evidence="7">
    <location>
        <begin position="135"/>
        <end position="158"/>
    </location>
</feature>
<organism evidence="10 11">
    <name type="scientific">Paractinoplanes brasiliensis</name>
    <dbReference type="NCBI Taxonomy" id="52695"/>
    <lineage>
        <taxon>Bacteria</taxon>
        <taxon>Bacillati</taxon>
        <taxon>Actinomycetota</taxon>
        <taxon>Actinomycetes</taxon>
        <taxon>Micromonosporales</taxon>
        <taxon>Micromonosporaceae</taxon>
        <taxon>Paractinoplanes</taxon>
    </lineage>
</organism>